<keyword evidence="2" id="KW-0645">Protease</keyword>
<dbReference type="GO" id="GO:0003723">
    <property type="term" value="F:RNA binding"/>
    <property type="evidence" value="ECO:0007669"/>
    <property type="project" value="UniProtKB-KW"/>
</dbReference>
<dbReference type="Proteomes" id="UP001148614">
    <property type="component" value="Unassembled WGS sequence"/>
</dbReference>
<comment type="caution">
    <text evidence="7">The sequence shown here is derived from an EMBL/GenBank/DDBJ whole genome shotgun (WGS) entry which is preliminary data.</text>
</comment>
<dbReference type="PANTHER" id="PTHR11439">
    <property type="entry name" value="GAG-POL-RELATED RETROTRANSPOSON"/>
    <property type="match status" value="1"/>
</dbReference>
<feature type="compositionally biased region" description="Acidic residues" evidence="5">
    <location>
        <begin position="481"/>
        <end position="490"/>
    </location>
</feature>
<dbReference type="Gene3D" id="3.30.420.10">
    <property type="entry name" value="Ribonuclease H-like superfamily/Ribonuclease H"/>
    <property type="match status" value="1"/>
</dbReference>
<organism evidence="7 8">
    <name type="scientific">Xylaria arbuscula</name>
    <dbReference type="NCBI Taxonomy" id="114810"/>
    <lineage>
        <taxon>Eukaryota</taxon>
        <taxon>Fungi</taxon>
        <taxon>Dikarya</taxon>
        <taxon>Ascomycota</taxon>
        <taxon>Pezizomycotina</taxon>
        <taxon>Sordariomycetes</taxon>
        <taxon>Xylariomycetidae</taxon>
        <taxon>Xylariales</taxon>
        <taxon>Xylariaceae</taxon>
        <taxon>Xylaria</taxon>
    </lineage>
</organism>
<feature type="region of interest" description="Disordered" evidence="5">
    <location>
        <begin position="1099"/>
        <end position="1119"/>
    </location>
</feature>
<evidence type="ECO:0000256" key="5">
    <source>
        <dbReference type="SAM" id="MobiDB-lite"/>
    </source>
</evidence>
<dbReference type="GO" id="GO:0005634">
    <property type="term" value="C:nucleus"/>
    <property type="evidence" value="ECO:0007669"/>
    <property type="project" value="UniProtKB-ARBA"/>
</dbReference>
<evidence type="ECO:0000256" key="2">
    <source>
        <dbReference type="ARBA" id="ARBA00022750"/>
    </source>
</evidence>
<evidence type="ECO:0000313" key="8">
    <source>
        <dbReference type="Proteomes" id="UP001148614"/>
    </source>
</evidence>
<feature type="region of interest" description="Disordered" evidence="5">
    <location>
        <begin position="259"/>
        <end position="280"/>
    </location>
</feature>
<dbReference type="SUPFAM" id="SSF56672">
    <property type="entry name" value="DNA/RNA polymerases"/>
    <property type="match status" value="1"/>
</dbReference>
<protein>
    <recommendedName>
        <fullName evidence="6">Integrase catalytic domain-containing protein</fullName>
    </recommendedName>
</protein>
<dbReference type="InterPro" id="IPR012337">
    <property type="entry name" value="RNaseH-like_sf"/>
</dbReference>
<gene>
    <name evidence="7" type="ORF">NPX13_g3095</name>
</gene>
<keyword evidence="2" id="KW-0064">Aspartyl protease</keyword>
<name>A0A9W8NHY1_9PEZI</name>
<keyword evidence="2" id="KW-0378">Hydrolase</keyword>
<dbReference type="InterPro" id="IPR057670">
    <property type="entry name" value="SH3_retrovirus"/>
</dbReference>
<dbReference type="GO" id="GO:0005739">
    <property type="term" value="C:mitochondrion"/>
    <property type="evidence" value="ECO:0007669"/>
    <property type="project" value="UniProtKB-SubCell"/>
</dbReference>
<dbReference type="Pfam" id="PF07727">
    <property type="entry name" value="RVT_2"/>
    <property type="match status" value="1"/>
</dbReference>
<evidence type="ECO:0000256" key="1">
    <source>
        <dbReference type="ARBA" id="ARBA00004173"/>
    </source>
</evidence>
<feature type="compositionally biased region" description="Polar residues" evidence="5">
    <location>
        <begin position="515"/>
        <end position="530"/>
    </location>
</feature>
<evidence type="ECO:0000256" key="4">
    <source>
        <dbReference type="ARBA" id="ARBA00023128"/>
    </source>
</evidence>
<sequence length="1849" mass="210837">MWNDTRIRLDFGPELDPLWMRAPGPPKTEFRDQVGPRIAGPILRRIEDNCVKYEHVMSQSVNQIESVIRRVSSRMLRDAENAKDSFMIDVDVLPVWIAFLRGKEGFVTSLGMKSFAVRIQLELMAYLTLVVSVTMYCRDQQDCKVAAIFSVGAVYCPYEDTETELVRYVVNDAVIGIPVVLPTAVVLFDRSDKPINQDAKIALRNANDFYSWNRELKSKAVGLDLWDYITPDLEMKIPWPKRPIMPKIEDYPKAATTPALATRSSSTVDHETIDPRPPRSVTEMTAVGRNAYNTDSNNYNARIREYTDLIKSINQLKNWILETVSQNYKDTLLEPTDTLDVWYEKLCTIGAHLKGSLMHQARLDYRSFIDNSAKRSPKDLGTWATEWEGKLAIAVKHGASDLIESYNIATDLEKALGTSYQEWVTAFRQTNKLEIKKGTLDYTEVAADLRDEASIRLSVRSKPTKKEPHKGSFHTYGDIEEIGDSIEVEDPDSRPRAAGRGKARGFRGRGLQERTPGSTSKRPRADTNTSDTECKLCTQTHTLERCWYAFPERASEDFIPNRTVQGMAQRLLKSDPELVKEIERIRKKRAKQDEFLNFRRANPYDAVYAGDGVIPIEGFGEVDIRVQGPKGPEVHRLYDVAFCPNMATNLVSLRILNRSGYWWDNKPSTNLLRRRDGSILCRLQDRLDQFVMEYLPLSFKRTAFYTRRNKLNSYTGKPLSRGDLFQWHLRMGHPGPEALRHLVALSQGVGMRRAPDGSDEIKTAQCDACGVSKIKRQINRLPREKPTTAGTRLAIDFHDFEDPRKNGGAEWCVMLITDRFSGFTFDYYLHDRTYLSIKIALGHLIKHLRDHYKTKVLTIECDNEITIDTDSTSELAQHFRTTEGITFEVSPPNTQALNGGAERLGGVIKDKARSMRNGSKLPTYLWVEIVKAAVYLYNRTPKYLYNWRTPYEKFYTYFQMRDGIVGRSKIPILSHLKVYGCKAFAMTSSAQQKTNRRRKLDPKAWIGYLIGYQSSTTYRIWLPKTNKIVVTRDVIFDENATFSGDIRSLKDDLLKTTNEEFEALVAKITQQIQPETAQQFSTNSYEDQEVYAPIDPAEEAEAEDDISEDEDSELDSPVRTDHPYTEAIFAPYPTPPESPDPCALLSATIREAGQGRNLNETTGSPDPTPRFEGSYHTTFSGVTARESCWEATFNAGRLATAELRHGMLVSKADKARSLKRPSSHPGSKLKSCQDEGPASFARAQLSSNAEAPQPKSIFRAQLSSNAEAPRPKSIPEGASALPTLNLTRLLQAKSQIHRRDLPPPPKWHKDLSTHPMGEHFRQAEESHLQSHQDMNTWEEVNVRITHGKLTLDCMWVYVYKFDKHGYYQKCKARLVVRGDQQPTNERETTYASTLAGRSFRTLIAIAAKFDLELKQYDAVNAFVNAKLDKEIYMRMPPGYRKPQTSLRLLRALYGLRESPLLWQRELTQSLKSMGYQAVPHEPCCYSKQGVLIFIYVDDIVLAYQKHKETIARRAIFELKRRYQMTGGDDLLWFLGVEVIRDRDKGLIWLSQSSYIEKIVKLRDKNALHKAYTPMKAGELSPYDQIATQQEIHSYQKKIGSIMYGAVITRPDIAFGASRLSRFNLNPGPDHHSSADRLLDYLETTRYHALQFGDRDDFVVASDSSFADNTIDRKSSQAYVMKLFGGVIGWRANKQDTVTTSTTEAELLALAQAAKEAMFISRLIKELGVTLDDQQIRIQCDNQQTIGLVTKDITTLRTKLRHVDIHNHWLRQEVLNGTLKVEYIPTNDMIADGLTKALPREKWDTFLKQLNLVDIKNIQDQRRPREIPKEEWAMLEDSLEGGESDTWMNE</sequence>
<dbReference type="SUPFAM" id="SSF53098">
    <property type="entry name" value="Ribonuclease H-like"/>
    <property type="match status" value="1"/>
</dbReference>
<dbReference type="EMBL" id="JANPWZ010000363">
    <property type="protein sequence ID" value="KAJ3577471.1"/>
    <property type="molecule type" value="Genomic_DNA"/>
</dbReference>
<dbReference type="InterPro" id="IPR001584">
    <property type="entry name" value="Integrase_cat-core"/>
</dbReference>
<dbReference type="Pfam" id="PF25597">
    <property type="entry name" value="SH3_retrovirus"/>
    <property type="match status" value="1"/>
</dbReference>
<keyword evidence="3" id="KW-0694">RNA-binding</keyword>
<feature type="region of interest" description="Disordered" evidence="5">
    <location>
        <begin position="1212"/>
        <end position="1238"/>
    </location>
</feature>
<evidence type="ECO:0000313" key="7">
    <source>
        <dbReference type="EMBL" id="KAJ3577471.1"/>
    </source>
</evidence>
<dbReference type="CDD" id="cd09272">
    <property type="entry name" value="RNase_HI_RT_Ty1"/>
    <property type="match status" value="1"/>
</dbReference>
<proteinExistence type="predicted"/>
<dbReference type="InterPro" id="IPR013103">
    <property type="entry name" value="RVT_2"/>
</dbReference>
<dbReference type="GO" id="GO:0015074">
    <property type="term" value="P:DNA integration"/>
    <property type="evidence" value="ECO:0007669"/>
    <property type="project" value="InterPro"/>
</dbReference>
<accession>A0A9W8NHY1</accession>
<comment type="subcellular location">
    <subcellularLocation>
        <location evidence="1">Mitochondrion</location>
    </subcellularLocation>
</comment>
<feature type="compositionally biased region" description="Basic residues" evidence="5">
    <location>
        <begin position="497"/>
        <end position="507"/>
    </location>
</feature>
<keyword evidence="8" id="KW-1185">Reference proteome</keyword>
<feature type="compositionally biased region" description="Basic and acidic residues" evidence="5">
    <location>
        <begin position="268"/>
        <end position="277"/>
    </location>
</feature>
<reference evidence="7" key="1">
    <citation type="submission" date="2022-07" db="EMBL/GenBank/DDBJ databases">
        <title>Genome Sequence of Xylaria arbuscula.</title>
        <authorList>
            <person name="Buettner E."/>
        </authorList>
    </citation>
    <scope>NUCLEOTIDE SEQUENCE</scope>
    <source>
        <strain evidence="7">VT107</strain>
    </source>
</reference>
<feature type="domain" description="Integrase catalytic" evidence="6">
    <location>
        <begin position="782"/>
        <end position="958"/>
    </location>
</feature>
<feature type="compositionally biased region" description="Acidic residues" evidence="5">
    <location>
        <begin position="1099"/>
        <end position="1114"/>
    </location>
</feature>
<dbReference type="PROSITE" id="PS50994">
    <property type="entry name" value="INTEGRASE"/>
    <property type="match status" value="1"/>
</dbReference>
<dbReference type="GO" id="GO:0004190">
    <property type="term" value="F:aspartic-type endopeptidase activity"/>
    <property type="evidence" value="ECO:0007669"/>
    <property type="project" value="UniProtKB-KW"/>
</dbReference>
<dbReference type="Pfam" id="PF22936">
    <property type="entry name" value="Pol_BBD"/>
    <property type="match status" value="1"/>
</dbReference>
<keyword evidence="4" id="KW-0496">Mitochondrion</keyword>
<feature type="region of interest" description="Disordered" evidence="5">
    <location>
        <begin position="481"/>
        <end position="530"/>
    </location>
</feature>
<evidence type="ECO:0000259" key="6">
    <source>
        <dbReference type="PROSITE" id="PS50994"/>
    </source>
</evidence>
<dbReference type="InterPro" id="IPR036397">
    <property type="entry name" value="RNaseH_sf"/>
</dbReference>
<dbReference type="InterPro" id="IPR054722">
    <property type="entry name" value="PolX-like_BBD"/>
</dbReference>
<dbReference type="InterPro" id="IPR043502">
    <property type="entry name" value="DNA/RNA_pol_sf"/>
</dbReference>
<evidence type="ECO:0000256" key="3">
    <source>
        <dbReference type="ARBA" id="ARBA00022884"/>
    </source>
</evidence>